<dbReference type="GO" id="GO:0042773">
    <property type="term" value="P:ATP synthesis coupled electron transport"/>
    <property type="evidence" value="ECO:0007669"/>
    <property type="project" value="TreeGrafter"/>
</dbReference>
<dbReference type="Proteomes" id="UP000294796">
    <property type="component" value="Unassembled WGS sequence"/>
</dbReference>
<keyword evidence="12 16" id="KW-0472">Membrane</keyword>
<keyword evidence="20" id="KW-1185">Reference proteome</keyword>
<dbReference type="InterPro" id="IPR014222">
    <property type="entry name" value="Cyt_c_oxidase_su2"/>
</dbReference>
<dbReference type="Pfam" id="PF00116">
    <property type="entry name" value="COX2"/>
    <property type="match status" value="1"/>
</dbReference>
<dbReference type="GO" id="GO:0016020">
    <property type="term" value="C:membrane"/>
    <property type="evidence" value="ECO:0007669"/>
    <property type="project" value="UniProtKB-SubCell"/>
</dbReference>
<accession>A0A4R5TLJ9</accession>
<dbReference type="GO" id="GO:0004129">
    <property type="term" value="F:cytochrome-c oxidase activity"/>
    <property type="evidence" value="ECO:0007669"/>
    <property type="project" value="UniProtKB-EC"/>
</dbReference>
<comment type="similarity">
    <text evidence="2">Belongs to the cytochrome c oxidase subunit 2 family.</text>
</comment>
<evidence type="ECO:0000256" key="16">
    <source>
        <dbReference type="SAM" id="Phobius"/>
    </source>
</evidence>
<evidence type="ECO:0000256" key="3">
    <source>
        <dbReference type="ARBA" id="ARBA00012949"/>
    </source>
</evidence>
<feature type="transmembrane region" description="Helical" evidence="16">
    <location>
        <begin position="74"/>
        <end position="96"/>
    </location>
</feature>
<sequence>MNVRAAIAVAVLAPALVACAGPQSALDPAGPAADAIATTWWLMFGTAMAVWAAVMVLVLLAMRRGRGLRPAAGRKMIVVGGALVPTVLLAALLVYGTRTSDLVTGRGSDAELVVRVTARQWQWQFDYLDDEGGTIGSTLDRLALPLGQMVEFRVGSEDVIHSFWIPRLGGKMDAIPGRDNVIRLRADQPGPMRGQCAEFCGLDHATMAFEVVVIDPDELSAWISANAVAAIDPAEGLR</sequence>
<dbReference type="GO" id="GO:0016491">
    <property type="term" value="F:oxidoreductase activity"/>
    <property type="evidence" value="ECO:0007669"/>
    <property type="project" value="UniProtKB-KW"/>
</dbReference>
<dbReference type="AlphaFoldDB" id="A0A4R5TLJ9"/>
<keyword evidence="7" id="KW-0479">Metal-binding</keyword>
<evidence type="ECO:0000256" key="5">
    <source>
        <dbReference type="ARBA" id="ARBA00022660"/>
    </source>
</evidence>
<dbReference type="InterPro" id="IPR001505">
    <property type="entry name" value="Copper_CuA"/>
</dbReference>
<comment type="catalytic activity">
    <reaction evidence="15">
        <text>4 Fe(II)-[cytochrome c] + O2 + 8 H(+)(in) = 4 Fe(III)-[cytochrome c] + 2 H2O + 4 H(+)(out)</text>
        <dbReference type="Rhea" id="RHEA:11436"/>
        <dbReference type="Rhea" id="RHEA-COMP:10350"/>
        <dbReference type="Rhea" id="RHEA-COMP:14399"/>
        <dbReference type="ChEBI" id="CHEBI:15377"/>
        <dbReference type="ChEBI" id="CHEBI:15378"/>
        <dbReference type="ChEBI" id="CHEBI:15379"/>
        <dbReference type="ChEBI" id="CHEBI:29033"/>
        <dbReference type="ChEBI" id="CHEBI:29034"/>
        <dbReference type="EC" id="7.1.1.9"/>
    </reaction>
</comment>
<keyword evidence="19" id="KW-0560">Oxidoreductase</keyword>
<dbReference type="EC" id="7.1.1.9" evidence="3"/>
<dbReference type="EMBL" id="SMTF01000008">
    <property type="protein sequence ID" value="TDK23470.1"/>
    <property type="molecule type" value="Genomic_DNA"/>
</dbReference>
<dbReference type="PROSITE" id="PS50857">
    <property type="entry name" value="COX2_CUA"/>
    <property type="match status" value="1"/>
</dbReference>
<evidence type="ECO:0000256" key="8">
    <source>
        <dbReference type="ARBA" id="ARBA00022967"/>
    </source>
</evidence>
<dbReference type="InterPro" id="IPR008972">
    <property type="entry name" value="Cupredoxin"/>
</dbReference>
<evidence type="ECO:0000256" key="4">
    <source>
        <dbReference type="ARBA" id="ARBA00022448"/>
    </source>
</evidence>
<comment type="caution">
    <text evidence="19">The sequence shown here is derived from an EMBL/GenBank/DDBJ whole genome shotgun (WGS) entry which is preliminary data.</text>
</comment>
<evidence type="ECO:0000256" key="11">
    <source>
        <dbReference type="ARBA" id="ARBA00023008"/>
    </source>
</evidence>
<keyword evidence="5" id="KW-0679">Respiratory chain</keyword>
<dbReference type="InterPro" id="IPR045187">
    <property type="entry name" value="CcO_II"/>
</dbReference>
<evidence type="ECO:0000256" key="6">
    <source>
        <dbReference type="ARBA" id="ARBA00022692"/>
    </source>
</evidence>
<dbReference type="SUPFAM" id="SSF49503">
    <property type="entry name" value="Cupredoxins"/>
    <property type="match status" value="1"/>
</dbReference>
<evidence type="ECO:0000256" key="15">
    <source>
        <dbReference type="ARBA" id="ARBA00047816"/>
    </source>
</evidence>
<dbReference type="InterPro" id="IPR002429">
    <property type="entry name" value="CcO_II-like_C"/>
</dbReference>
<dbReference type="InterPro" id="IPR036257">
    <property type="entry name" value="Cyt_c_oxidase_su2_TM_sf"/>
</dbReference>
<keyword evidence="4" id="KW-0813">Transport</keyword>
<evidence type="ECO:0000256" key="2">
    <source>
        <dbReference type="ARBA" id="ARBA00007866"/>
    </source>
</evidence>
<dbReference type="PROSITE" id="PS51257">
    <property type="entry name" value="PROKAR_LIPOPROTEIN"/>
    <property type="match status" value="1"/>
</dbReference>
<keyword evidence="11" id="KW-0186">Copper</keyword>
<evidence type="ECO:0000256" key="1">
    <source>
        <dbReference type="ARBA" id="ARBA00004141"/>
    </source>
</evidence>
<gene>
    <name evidence="19" type="primary">coxB</name>
    <name evidence="19" type="ORF">E2F46_10495</name>
</gene>
<feature type="chain" id="PRO_5020622999" description="cytochrome-c oxidase" evidence="17">
    <location>
        <begin position="21"/>
        <end position="238"/>
    </location>
</feature>
<dbReference type="OrthoDB" id="9781261at2"/>
<evidence type="ECO:0000313" key="19">
    <source>
        <dbReference type="EMBL" id="TDK23470.1"/>
    </source>
</evidence>
<evidence type="ECO:0000256" key="17">
    <source>
        <dbReference type="SAM" id="SignalP"/>
    </source>
</evidence>
<dbReference type="Gene3D" id="1.10.287.90">
    <property type="match status" value="1"/>
</dbReference>
<evidence type="ECO:0000259" key="18">
    <source>
        <dbReference type="PROSITE" id="PS50857"/>
    </source>
</evidence>
<keyword evidence="6 16" id="KW-0812">Transmembrane</keyword>
<protein>
    <recommendedName>
        <fullName evidence="3">cytochrome-c oxidase</fullName>
        <ecNumber evidence="3">7.1.1.9</ecNumber>
    </recommendedName>
    <alternativeName>
        <fullName evidence="14">Cytochrome aa3 subunit 2</fullName>
    </alternativeName>
</protein>
<evidence type="ECO:0000256" key="9">
    <source>
        <dbReference type="ARBA" id="ARBA00022982"/>
    </source>
</evidence>
<feature type="transmembrane region" description="Helical" evidence="16">
    <location>
        <begin position="41"/>
        <end position="62"/>
    </location>
</feature>
<dbReference type="NCBIfam" id="TIGR02866">
    <property type="entry name" value="CoxB"/>
    <property type="match status" value="1"/>
</dbReference>
<keyword evidence="8" id="KW-1278">Translocase</keyword>
<dbReference type="PANTHER" id="PTHR22888">
    <property type="entry name" value="CYTOCHROME C OXIDASE, SUBUNIT II"/>
    <property type="match status" value="1"/>
</dbReference>
<dbReference type="Gene3D" id="2.60.40.420">
    <property type="entry name" value="Cupredoxins - blue copper proteins"/>
    <property type="match status" value="1"/>
</dbReference>
<reference evidence="19 20" key="1">
    <citation type="submission" date="2019-03" db="EMBL/GenBank/DDBJ databases">
        <title>Luteimonas zhaokaii sp.nov., isolated from the rectal contents of Plateau pika in Yushu, Qinghai Province, China.</title>
        <authorList>
            <person name="Zhang G."/>
        </authorList>
    </citation>
    <scope>NUCLEOTIDE SEQUENCE [LARGE SCALE GENOMIC DNA]</scope>
    <source>
        <strain evidence="19 20">B9</strain>
    </source>
</reference>
<evidence type="ECO:0000256" key="12">
    <source>
        <dbReference type="ARBA" id="ARBA00023136"/>
    </source>
</evidence>
<proteinExistence type="inferred from homology"/>
<evidence type="ECO:0000256" key="10">
    <source>
        <dbReference type="ARBA" id="ARBA00022989"/>
    </source>
</evidence>
<dbReference type="PANTHER" id="PTHR22888:SF9">
    <property type="entry name" value="CYTOCHROME C OXIDASE SUBUNIT 2"/>
    <property type="match status" value="1"/>
</dbReference>
<comment type="function">
    <text evidence="13">Subunits I and II form the functional core of the enzyme complex. Electrons originating in cytochrome c are transferred via heme a and Cu(A) to the binuclear center formed by heme a3 and Cu(B).</text>
</comment>
<feature type="domain" description="Cytochrome oxidase subunit II copper A binding" evidence="18">
    <location>
        <begin position="109"/>
        <end position="225"/>
    </location>
</feature>
<comment type="subcellular location">
    <subcellularLocation>
        <location evidence="1">Membrane</location>
        <topology evidence="1">Multi-pass membrane protein</topology>
    </subcellularLocation>
</comment>
<name>A0A4R5TLJ9_9GAMM</name>
<keyword evidence="10 16" id="KW-1133">Transmembrane helix</keyword>
<keyword evidence="9" id="KW-0249">Electron transport</keyword>
<evidence type="ECO:0000256" key="7">
    <source>
        <dbReference type="ARBA" id="ARBA00022723"/>
    </source>
</evidence>
<evidence type="ECO:0000313" key="20">
    <source>
        <dbReference type="Proteomes" id="UP000294796"/>
    </source>
</evidence>
<feature type="signal peptide" evidence="17">
    <location>
        <begin position="1"/>
        <end position="20"/>
    </location>
</feature>
<evidence type="ECO:0000256" key="14">
    <source>
        <dbReference type="ARBA" id="ARBA00031399"/>
    </source>
</evidence>
<evidence type="ECO:0000256" key="13">
    <source>
        <dbReference type="ARBA" id="ARBA00024688"/>
    </source>
</evidence>
<organism evidence="19 20">
    <name type="scientific">Luteimonas aestuarii</name>
    <dbReference type="NCBI Taxonomy" id="453837"/>
    <lineage>
        <taxon>Bacteria</taxon>
        <taxon>Pseudomonadati</taxon>
        <taxon>Pseudomonadota</taxon>
        <taxon>Gammaproteobacteria</taxon>
        <taxon>Lysobacterales</taxon>
        <taxon>Lysobacteraceae</taxon>
        <taxon>Luteimonas</taxon>
    </lineage>
</organism>
<dbReference type="GO" id="GO:0005507">
    <property type="term" value="F:copper ion binding"/>
    <property type="evidence" value="ECO:0007669"/>
    <property type="project" value="InterPro"/>
</dbReference>
<keyword evidence="17" id="KW-0732">Signal</keyword>
<dbReference type="PROSITE" id="PS00078">
    <property type="entry name" value="COX2"/>
    <property type="match status" value="1"/>
</dbReference>